<dbReference type="AlphaFoldDB" id="A0A4Q1C386"/>
<organism evidence="2 3">
    <name type="scientific">Oleiharenicola lentus</name>
    <dbReference type="NCBI Taxonomy" id="2508720"/>
    <lineage>
        <taxon>Bacteria</taxon>
        <taxon>Pseudomonadati</taxon>
        <taxon>Verrucomicrobiota</taxon>
        <taxon>Opitutia</taxon>
        <taxon>Opitutales</taxon>
        <taxon>Opitutaceae</taxon>
        <taxon>Oleiharenicola</taxon>
    </lineage>
</organism>
<proteinExistence type="predicted"/>
<keyword evidence="3" id="KW-1185">Reference proteome</keyword>
<reference evidence="2 3" key="1">
    <citation type="submission" date="2019-01" db="EMBL/GenBank/DDBJ databases">
        <title>Lacunisphaera sp. strain TWA-58.</title>
        <authorList>
            <person name="Chen W.-M."/>
        </authorList>
    </citation>
    <scope>NUCLEOTIDE SEQUENCE [LARGE SCALE GENOMIC DNA]</scope>
    <source>
        <strain evidence="2 3">TWA-58</strain>
    </source>
</reference>
<protein>
    <submittedName>
        <fullName evidence="2">Uncharacterized protein</fullName>
    </submittedName>
</protein>
<gene>
    <name evidence="2" type="ORF">ESB00_13800</name>
</gene>
<dbReference type="EMBL" id="SDHX01000002">
    <property type="protein sequence ID" value="RXK52790.1"/>
    <property type="molecule type" value="Genomic_DNA"/>
</dbReference>
<comment type="caution">
    <text evidence="2">The sequence shown here is derived from an EMBL/GenBank/DDBJ whole genome shotgun (WGS) entry which is preliminary data.</text>
</comment>
<dbReference type="RefSeq" id="WP_129048382.1">
    <property type="nucleotide sequence ID" value="NZ_SDHX01000002.1"/>
</dbReference>
<evidence type="ECO:0000256" key="1">
    <source>
        <dbReference type="SAM" id="MobiDB-lite"/>
    </source>
</evidence>
<name>A0A4Q1C386_9BACT</name>
<dbReference type="OrthoDB" id="198955at2"/>
<accession>A0A4Q1C386</accession>
<evidence type="ECO:0000313" key="3">
    <source>
        <dbReference type="Proteomes" id="UP000290218"/>
    </source>
</evidence>
<sequence length="182" mass="19516">METTAKLGLILLALTVISRAEDTPAAAQPSSESTSAAVIAVPVRPAVPERASLLPGLPTYAPPPPAAPKQLDQPNTPTDPDVLVLPKMTVKQKPRPRLNADIVYASKDLGNVLAKQKYTQLDQALNKFTLPLFGQSLAERAIEDHKREKKQALTDDVLNISNALKDADPAEAKSLEKAITMP</sequence>
<dbReference type="Proteomes" id="UP000290218">
    <property type="component" value="Unassembled WGS sequence"/>
</dbReference>
<feature type="region of interest" description="Disordered" evidence="1">
    <location>
        <begin position="54"/>
        <end position="81"/>
    </location>
</feature>
<evidence type="ECO:0000313" key="2">
    <source>
        <dbReference type="EMBL" id="RXK52790.1"/>
    </source>
</evidence>